<accession>A0A2X3HDK9</accession>
<gene>
    <name evidence="5" type="ORF">NCTC13940_01865</name>
</gene>
<dbReference type="InterPro" id="IPR007737">
    <property type="entry name" value="Mga_HTH"/>
</dbReference>
<reference evidence="5 6" key="1">
    <citation type="submission" date="2018-06" db="EMBL/GenBank/DDBJ databases">
        <authorList>
            <consortium name="Pathogen Informatics"/>
            <person name="Doyle S."/>
        </authorList>
    </citation>
    <scope>NUCLEOTIDE SEQUENCE [LARGE SCALE GENOMIC DNA]</scope>
    <source>
        <strain evidence="5 6">NCTC13940</strain>
    </source>
</reference>
<evidence type="ECO:0000259" key="3">
    <source>
        <dbReference type="Pfam" id="PF05043"/>
    </source>
</evidence>
<evidence type="ECO:0000256" key="2">
    <source>
        <dbReference type="ARBA" id="ARBA00023163"/>
    </source>
</evidence>
<name>A0A2X3HDK9_9LIST</name>
<dbReference type="InterPro" id="IPR050661">
    <property type="entry name" value="BglG_antiterminators"/>
</dbReference>
<organism evidence="5 6">
    <name type="scientific">Listeria fleischmannii subsp. fleischmannii</name>
    <dbReference type="NCBI Taxonomy" id="1671902"/>
    <lineage>
        <taxon>Bacteria</taxon>
        <taxon>Bacillati</taxon>
        <taxon>Bacillota</taxon>
        <taxon>Bacilli</taxon>
        <taxon>Bacillales</taxon>
        <taxon>Listeriaceae</taxon>
        <taxon>Listeria</taxon>
    </lineage>
</organism>
<evidence type="ECO:0000313" key="6">
    <source>
        <dbReference type="Proteomes" id="UP000250257"/>
    </source>
</evidence>
<dbReference type="Gene3D" id="1.10.10.10">
    <property type="entry name" value="Winged helix-like DNA-binding domain superfamily/Winged helix DNA-binding domain"/>
    <property type="match status" value="1"/>
</dbReference>
<proteinExistence type="predicted"/>
<feature type="domain" description="Mga helix-turn-helix" evidence="3">
    <location>
        <begin position="84"/>
        <end position="164"/>
    </location>
</feature>
<dbReference type="SUPFAM" id="SSF46785">
    <property type="entry name" value="Winged helix' DNA-binding domain"/>
    <property type="match status" value="1"/>
</dbReference>
<dbReference type="InterPro" id="IPR036390">
    <property type="entry name" value="WH_DNA-bd_sf"/>
</dbReference>
<feature type="domain" description="Helix-turn-helix type 11" evidence="4">
    <location>
        <begin position="16"/>
        <end position="64"/>
    </location>
</feature>
<evidence type="ECO:0000259" key="4">
    <source>
        <dbReference type="Pfam" id="PF08279"/>
    </source>
</evidence>
<dbReference type="EMBL" id="UAWT01000022">
    <property type="protein sequence ID" value="SQC70411.1"/>
    <property type="molecule type" value="Genomic_DNA"/>
</dbReference>
<dbReference type="AlphaFoldDB" id="A0A2X3HDK9"/>
<keyword evidence="1" id="KW-0805">Transcription regulation</keyword>
<dbReference type="Proteomes" id="UP000250257">
    <property type="component" value="Unassembled WGS sequence"/>
</dbReference>
<protein>
    <submittedName>
        <fullName evidence="5">Mga helix-turn-helix domain</fullName>
    </submittedName>
</protein>
<dbReference type="STRING" id="1214117.LFLEISCH_14661"/>
<evidence type="ECO:0000313" key="5">
    <source>
        <dbReference type="EMBL" id="SQC70411.1"/>
    </source>
</evidence>
<dbReference type="RefSeq" id="WP_112153809.1">
    <property type="nucleotide sequence ID" value="NZ_UAWT01000022.1"/>
</dbReference>
<sequence length="418" mass="49896">MDELHTKLIFPKSLQRQSIILNKLFESSTALSVNELSQELDVSVRTIVNDLDYLTDMLPSTVKINIDKFKLINLESTDSYAFYEFLTTVVTISPLYKIIDSLFIDELHNLEDWADILFVSEKTLQRYLFKLRELLEVYELKLSFNPVNIVGQEENIRLFFYAFYASGNLHLRSPGGMEKEITEKLSEALSEHIELIRTQKTRSLYWAMILYRRYRQGKYINTSISKDNFPGYFDTYKNIHIEIIEAYGIDTKKMPDEEFLFIDYLALENILYSVGNTYSEFRMRKMIDNSVNYRFLEFILIHEFKINSKIGEAMRTHTMLFNNMQALSQFSPLFQKNKIELNLMIKKKYPIIFNKWLKIMRKYDLTRSRFIEYLEDFCVKLTMLTSLYVEQEHIYRRVVFILTGENIYIDYITNQFKK</sequence>
<dbReference type="PANTHER" id="PTHR30185:SF18">
    <property type="entry name" value="TRANSCRIPTIONAL REGULATOR MTLR"/>
    <property type="match status" value="1"/>
</dbReference>
<dbReference type="PANTHER" id="PTHR30185">
    <property type="entry name" value="CRYPTIC BETA-GLUCOSIDE BGL OPERON ANTITERMINATOR"/>
    <property type="match status" value="1"/>
</dbReference>
<evidence type="ECO:0000256" key="1">
    <source>
        <dbReference type="ARBA" id="ARBA00023015"/>
    </source>
</evidence>
<dbReference type="Pfam" id="PF08279">
    <property type="entry name" value="HTH_11"/>
    <property type="match status" value="1"/>
</dbReference>
<dbReference type="InterPro" id="IPR013196">
    <property type="entry name" value="HTH_11"/>
</dbReference>
<keyword evidence="2" id="KW-0804">Transcription</keyword>
<dbReference type="Pfam" id="PF05043">
    <property type="entry name" value="Mga"/>
    <property type="match status" value="1"/>
</dbReference>
<dbReference type="InterPro" id="IPR036388">
    <property type="entry name" value="WH-like_DNA-bd_sf"/>
</dbReference>